<evidence type="ECO:0000256" key="2">
    <source>
        <dbReference type="SAM" id="Phobius"/>
    </source>
</evidence>
<feature type="transmembrane region" description="Helical" evidence="2">
    <location>
        <begin position="193"/>
        <end position="212"/>
    </location>
</feature>
<keyword evidence="2" id="KW-1133">Transmembrane helix</keyword>
<dbReference type="InParanoid" id="A0A1Y1XII6"/>
<feature type="transmembrane region" description="Helical" evidence="2">
    <location>
        <begin position="12"/>
        <end position="30"/>
    </location>
</feature>
<feature type="transmembrane region" description="Helical" evidence="2">
    <location>
        <begin position="42"/>
        <end position="64"/>
    </location>
</feature>
<sequence length="319" mass="36624">MDQNTQLELNDRVELLLITFTFPLVTQDVYYSIRMVLTDHALIYKINLVQSLLLFCTGLVNLAIRMVKHQASCVAYFYSYNIMAFISVTLLLTLVYLKSLCTNRHIRLIKGMFAFSQGIHLTVDVLMLIKTHDIFANSQGGCSWISEDLYVILLLSNNTIIVVVLASITIFYMYRYAKVRSSPIFKVLIRDGLIFLLLITLVTVVVLILQILRLIQSGILLHGSWIILSLLTTQQCRNSYRLRRGELQRSERFSKDVTVMQIDHPSTYYSRSIHRPNEMIAPAPPPVLRHSHQPTSSRSAALHPFGSLREWKETHHNST</sequence>
<reference evidence="3 4" key="1">
    <citation type="submission" date="2016-07" db="EMBL/GenBank/DDBJ databases">
        <title>Pervasive Adenine N6-methylation of Active Genes in Fungi.</title>
        <authorList>
            <consortium name="DOE Joint Genome Institute"/>
            <person name="Mondo S.J."/>
            <person name="Dannebaum R.O."/>
            <person name="Kuo R.C."/>
            <person name="Labutti K."/>
            <person name="Haridas S."/>
            <person name="Kuo A."/>
            <person name="Salamov A."/>
            <person name="Ahrendt S.R."/>
            <person name="Lipzen A."/>
            <person name="Sullivan W."/>
            <person name="Andreopoulos W.B."/>
            <person name="Clum A."/>
            <person name="Lindquist E."/>
            <person name="Daum C."/>
            <person name="Ramamoorthy G.K."/>
            <person name="Gryganskyi A."/>
            <person name="Culley D."/>
            <person name="Magnuson J.K."/>
            <person name="James T.Y."/>
            <person name="O'Malley M.A."/>
            <person name="Stajich J.E."/>
            <person name="Spatafora J.W."/>
            <person name="Visel A."/>
            <person name="Grigoriev I.V."/>
        </authorList>
    </citation>
    <scope>NUCLEOTIDE SEQUENCE [LARGE SCALE GENOMIC DNA]</scope>
    <source>
        <strain evidence="3 4">CBS 931.73</strain>
    </source>
</reference>
<keyword evidence="4" id="KW-1185">Reference proteome</keyword>
<evidence type="ECO:0000313" key="4">
    <source>
        <dbReference type="Proteomes" id="UP000193498"/>
    </source>
</evidence>
<feature type="transmembrane region" description="Helical" evidence="2">
    <location>
        <begin position="76"/>
        <end position="97"/>
    </location>
</feature>
<protein>
    <recommendedName>
        <fullName evidence="5">G-protein coupled receptors family 3 profile domain-containing protein</fullName>
    </recommendedName>
</protein>
<dbReference type="AlphaFoldDB" id="A0A1Y1XII6"/>
<comment type="caution">
    <text evidence="3">The sequence shown here is derived from an EMBL/GenBank/DDBJ whole genome shotgun (WGS) entry which is preliminary data.</text>
</comment>
<accession>A0A1Y1XII6</accession>
<proteinExistence type="predicted"/>
<feature type="transmembrane region" description="Helical" evidence="2">
    <location>
        <begin position="149"/>
        <end position="172"/>
    </location>
</feature>
<evidence type="ECO:0000313" key="3">
    <source>
        <dbReference type="EMBL" id="ORX85570.1"/>
    </source>
</evidence>
<gene>
    <name evidence="3" type="ORF">K493DRAFT_307228</name>
</gene>
<dbReference type="Proteomes" id="UP000193498">
    <property type="component" value="Unassembled WGS sequence"/>
</dbReference>
<evidence type="ECO:0000256" key="1">
    <source>
        <dbReference type="SAM" id="MobiDB-lite"/>
    </source>
</evidence>
<feature type="region of interest" description="Disordered" evidence="1">
    <location>
        <begin position="280"/>
        <end position="300"/>
    </location>
</feature>
<keyword evidence="2" id="KW-0812">Transmembrane</keyword>
<name>A0A1Y1XII6_9FUNG</name>
<organism evidence="3 4">
    <name type="scientific">Basidiobolus meristosporus CBS 931.73</name>
    <dbReference type="NCBI Taxonomy" id="1314790"/>
    <lineage>
        <taxon>Eukaryota</taxon>
        <taxon>Fungi</taxon>
        <taxon>Fungi incertae sedis</taxon>
        <taxon>Zoopagomycota</taxon>
        <taxon>Entomophthoromycotina</taxon>
        <taxon>Basidiobolomycetes</taxon>
        <taxon>Basidiobolales</taxon>
        <taxon>Basidiobolaceae</taxon>
        <taxon>Basidiobolus</taxon>
    </lineage>
</organism>
<evidence type="ECO:0008006" key="5">
    <source>
        <dbReference type="Google" id="ProtNLM"/>
    </source>
</evidence>
<dbReference type="EMBL" id="MCFE01000588">
    <property type="protein sequence ID" value="ORX85570.1"/>
    <property type="molecule type" value="Genomic_DNA"/>
</dbReference>
<keyword evidence="2" id="KW-0472">Membrane</keyword>
<feature type="transmembrane region" description="Helical" evidence="2">
    <location>
        <begin position="109"/>
        <end position="129"/>
    </location>
</feature>